<proteinExistence type="predicted"/>
<dbReference type="InterPro" id="IPR019734">
    <property type="entry name" value="TPR_rpt"/>
</dbReference>
<dbReference type="SMART" id="SM00727">
    <property type="entry name" value="STI1"/>
    <property type="match status" value="1"/>
</dbReference>
<dbReference type="Proteomes" id="UP001610335">
    <property type="component" value="Unassembled WGS sequence"/>
</dbReference>
<keyword evidence="2" id="KW-0963">Cytoplasm</keyword>
<accession>A0ABR4IA47</accession>
<evidence type="ECO:0000256" key="4">
    <source>
        <dbReference type="ARBA" id="ARBA00022803"/>
    </source>
</evidence>
<gene>
    <name evidence="8" type="ORF">BDW59DRAFT_162989</name>
</gene>
<feature type="repeat" description="TPR" evidence="5">
    <location>
        <begin position="251"/>
        <end position="284"/>
    </location>
</feature>
<dbReference type="PROSITE" id="PS50005">
    <property type="entry name" value="TPR"/>
    <property type="match status" value="1"/>
</dbReference>
<dbReference type="PANTHER" id="PTHR22904:SF523">
    <property type="entry name" value="STRESS-INDUCED-PHOSPHOPROTEIN 1"/>
    <property type="match status" value="1"/>
</dbReference>
<evidence type="ECO:0000256" key="3">
    <source>
        <dbReference type="ARBA" id="ARBA00022737"/>
    </source>
</evidence>
<name>A0ABR4IA47_9EURO</name>
<evidence type="ECO:0000313" key="9">
    <source>
        <dbReference type="Proteomes" id="UP001610335"/>
    </source>
</evidence>
<dbReference type="InterPro" id="IPR041243">
    <property type="entry name" value="STI1/HOP_DP"/>
</dbReference>
<reference evidence="8 9" key="1">
    <citation type="submission" date="2024-07" db="EMBL/GenBank/DDBJ databases">
        <title>Section-level genome sequencing and comparative genomics of Aspergillus sections Usti and Cavernicolus.</title>
        <authorList>
            <consortium name="Lawrence Berkeley National Laboratory"/>
            <person name="Nybo J.L."/>
            <person name="Vesth T.C."/>
            <person name="Theobald S."/>
            <person name="Frisvad J.C."/>
            <person name="Larsen T.O."/>
            <person name="Kjaerboelling I."/>
            <person name="Rothschild-Mancinelli K."/>
            <person name="Lyhne E.K."/>
            <person name="Kogle M.E."/>
            <person name="Barry K."/>
            <person name="Clum A."/>
            <person name="Na H."/>
            <person name="Ledsgaard L."/>
            <person name="Lin J."/>
            <person name="Lipzen A."/>
            <person name="Kuo A."/>
            <person name="Riley R."/>
            <person name="Mondo S."/>
            <person name="LaButti K."/>
            <person name="Haridas S."/>
            <person name="Pangalinan J."/>
            <person name="Salamov A.A."/>
            <person name="Simmons B.A."/>
            <person name="Magnuson J.K."/>
            <person name="Chen J."/>
            <person name="Drula E."/>
            <person name="Henrissat B."/>
            <person name="Wiebenga A."/>
            <person name="Lubbers R.J."/>
            <person name="Gomes A.C."/>
            <person name="Makela M.R."/>
            <person name="Stajich J."/>
            <person name="Grigoriev I.V."/>
            <person name="Mortensen U.H."/>
            <person name="De vries R.P."/>
            <person name="Baker S.E."/>
            <person name="Andersen M.R."/>
        </authorList>
    </citation>
    <scope>NUCLEOTIDE SEQUENCE [LARGE SCALE GENOMIC DNA]</scope>
    <source>
        <strain evidence="8 9">CBS 600.67</strain>
    </source>
</reference>
<keyword evidence="4 5" id="KW-0802">TPR repeat</keyword>
<keyword evidence="3" id="KW-0677">Repeat</keyword>
<evidence type="ECO:0000256" key="2">
    <source>
        <dbReference type="ARBA" id="ARBA00022490"/>
    </source>
</evidence>
<dbReference type="InterPro" id="IPR011990">
    <property type="entry name" value="TPR-like_helical_dom_sf"/>
</dbReference>
<sequence length="422" mass="47626">MASADELRSPDNRAFMANQFDEAIYFCDKFTKAIAIQSSNHILYSNRPAAYASKKAWDSALQDAEKTIQLMPGWAKGYIRKGPALRGKGDLMGALNAYEDGLKHEATPQLETERTSVWKAIEQEDPVFSRLDPTSSPDWLFNSPAKPTPTLTNREPEAEAEEVNKEALENKKLKEEADKEKTLGMENYKKRDFDKAIVNYSKAWETFKDITYLINLGAAYGEKGDYDTYIKACIQAIGEGRESRMYYKLIASIIALTGTVYEKRGELALAIEYFQKSLTEHRTPEVQNKLHAAEQAKKEAEDNAYTDLAKAEEACHGGLLPITGSLEQAREADIGYANTSKIEAMHMKVMMSIHMTYYFTEEQFMERLRNDPEVMEIMQDPVMQQILQQAQSDPGGLQDHMKNPSVRLKIQKLAAAGVMRIG</sequence>
<feature type="domain" description="STI1" evidence="7">
    <location>
        <begin position="371"/>
        <end position="410"/>
    </location>
</feature>
<dbReference type="Gene3D" id="1.25.40.10">
    <property type="entry name" value="Tetratricopeptide repeat domain"/>
    <property type="match status" value="2"/>
</dbReference>
<evidence type="ECO:0000256" key="1">
    <source>
        <dbReference type="ARBA" id="ARBA00004496"/>
    </source>
</evidence>
<organism evidence="8 9">
    <name type="scientific">Aspergillus cavernicola</name>
    <dbReference type="NCBI Taxonomy" id="176166"/>
    <lineage>
        <taxon>Eukaryota</taxon>
        <taxon>Fungi</taxon>
        <taxon>Dikarya</taxon>
        <taxon>Ascomycota</taxon>
        <taxon>Pezizomycotina</taxon>
        <taxon>Eurotiomycetes</taxon>
        <taxon>Eurotiomycetidae</taxon>
        <taxon>Eurotiales</taxon>
        <taxon>Aspergillaceae</taxon>
        <taxon>Aspergillus</taxon>
        <taxon>Aspergillus subgen. Nidulantes</taxon>
    </lineage>
</organism>
<keyword evidence="9" id="KW-1185">Reference proteome</keyword>
<evidence type="ECO:0000256" key="5">
    <source>
        <dbReference type="PROSITE-ProRule" id="PRU00339"/>
    </source>
</evidence>
<dbReference type="InterPro" id="IPR006636">
    <property type="entry name" value="STI1_HS-bd"/>
</dbReference>
<dbReference type="EMBL" id="JBFXLS010000049">
    <property type="protein sequence ID" value="KAL2823827.1"/>
    <property type="molecule type" value="Genomic_DNA"/>
</dbReference>
<dbReference type="Gene3D" id="1.10.260.100">
    <property type="match status" value="1"/>
</dbReference>
<evidence type="ECO:0000256" key="6">
    <source>
        <dbReference type="SAM" id="MobiDB-lite"/>
    </source>
</evidence>
<dbReference type="SMART" id="SM00028">
    <property type="entry name" value="TPR"/>
    <property type="match status" value="4"/>
</dbReference>
<feature type="region of interest" description="Disordered" evidence="6">
    <location>
        <begin position="138"/>
        <end position="162"/>
    </location>
</feature>
<evidence type="ECO:0000313" key="8">
    <source>
        <dbReference type="EMBL" id="KAL2823827.1"/>
    </source>
</evidence>
<evidence type="ECO:0000259" key="7">
    <source>
        <dbReference type="SMART" id="SM00727"/>
    </source>
</evidence>
<protein>
    <recommendedName>
        <fullName evidence="7">STI1 domain-containing protein</fullName>
    </recommendedName>
</protein>
<dbReference type="PANTHER" id="PTHR22904">
    <property type="entry name" value="TPR REPEAT CONTAINING PROTEIN"/>
    <property type="match status" value="1"/>
</dbReference>
<comment type="subcellular location">
    <subcellularLocation>
        <location evidence="1">Cytoplasm</location>
    </subcellularLocation>
</comment>
<dbReference type="SUPFAM" id="SSF48452">
    <property type="entry name" value="TPR-like"/>
    <property type="match status" value="2"/>
</dbReference>
<dbReference type="Pfam" id="PF17830">
    <property type="entry name" value="STI1-HOP_DP"/>
    <property type="match status" value="1"/>
</dbReference>
<comment type="caution">
    <text evidence="8">The sequence shown here is derived from an EMBL/GenBank/DDBJ whole genome shotgun (WGS) entry which is preliminary data.</text>
</comment>